<evidence type="ECO:0008006" key="9">
    <source>
        <dbReference type="Google" id="ProtNLM"/>
    </source>
</evidence>
<dbReference type="NCBIfam" id="TIGR03317">
    <property type="entry name" value="ygfZ_signature"/>
    <property type="match status" value="1"/>
</dbReference>
<evidence type="ECO:0000313" key="7">
    <source>
        <dbReference type="EMBL" id="KAG2176393.1"/>
    </source>
</evidence>
<dbReference type="InterPro" id="IPR017703">
    <property type="entry name" value="YgfZ/GCV_T_CS"/>
</dbReference>
<reference evidence="7" key="1">
    <citation type="submission" date="2020-12" db="EMBL/GenBank/DDBJ databases">
        <title>Metabolic potential, ecology and presence of endohyphal bacteria is reflected in genomic diversity of Mucoromycotina.</title>
        <authorList>
            <person name="Muszewska A."/>
            <person name="Okrasinska A."/>
            <person name="Steczkiewicz K."/>
            <person name="Drgas O."/>
            <person name="Orlowska M."/>
            <person name="Perlinska-Lenart U."/>
            <person name="Aleksandrzak-Piekarczyk T."/>
            <person name="Szatraj K."/>
            <person name="Zielenkiewicz U."/>
            <person name="Pilsyk S."/>
            <person name="Malc E."/>
            <person name="Mieczkowski P."/>
            <person name="Kruszewska J.S."/>
            <person name="Biernat P."/>
            <person name="Pawlowska J."/>
        </authorList>
    </citation>
    <scope>NUCLEOTIDE SEQUENCE</scope>
    <source>
        <strain evidence="7">WA0000067209</strain>
    </source>
</reference>
<keyword evidence="2" id="KW-0809">Transit peptide</keyword>
<evidence type="ECO:0000256" key="2">
    <source>
        <dbReference type="ARBA" id="ARBA00022946"/>
    </source>
</evidence>
<dbReference type="Pfam" id="PF01571">
    <property type="entry name" value="GCV_T"/>
    <property type="match status" value="1"/>
</dbReference>
<dbReference type="OrthoDB" id="191995at2759"/>
<comment type="caution">
    <text evidence="7">The sequence shown here is derived from an EMBL/GenBank/DDBJ whole genome shotgun (WGS) entry which is preliminary data.</text>
</comment>
<comment type="similarity">
    <text evidence="4">Belongs to the GcvT family. CAF17/IBA57 subfamily.</text>
</comment>
<sequence>MTTFNKDKRAFATSSSNTLVEKDSVHEGDHYALVPNRSLIEIEGPDTAKFLQGLITNHMPLIAAGGNGFYSSFLSPQGRVLYDTFIYPVNVGVNFPHSKFIIECSGGAIGPLTQHMKRYILRSKVKVKDVSSDYSIWNIWGPGTANIRSALHKEPAHHEKHLAGSLIKKEGRISDIGCLDPRVPGFGYRVVSRNTEEYILALALPDSFSELPSTEYTIRRILHGIPEGLEDLWTGQSLPLESNFDYMNGVDFRKGCYIGQELTIRTYHTGVVRKRIVPVQIYRANESIPQTLSVARDCTMPSLPSVQADIKPIEGSRRPAGKFGSGIHNIGLALMRLDSAQKDEAGFIIDEAGSDLRVKPFIPEWWPVEEESS</sequence>
<evidence type="ECO:0000256" key="1">
    <source>
        <dbReference type="ARBA" id="ARBA00004173"/>
    </source>
</evidence>
<evidence type="ECO:0000256" key="4">
    <source>
        <dbReference type="ARBA" id="ARBA00093447"/>
    </source>
</evidence>
<keyword evidence="3" id="KW-0496">Mitochondrion</keyword>
<evidence type="ECO:0000256" key="3">
    <source>
        <dbReference type="ARBA" id="ARBA00023128"/>
    </source>
</evidence>
<comment type="subcellular location">
    <subcellularLocation>
        <location evidence="1">Mitochondrion</location>
    </subcellularLocation>
</comment>
<dbReference type="InterPro" id="IPR027266">
    <property type="entry name" value="TrmE/GcvT-like"/>
</dbReference>
<dbReference type="PANTHER" id="PTHR22602:SF0">
    <property type="entry name" value="TRANSFERASE CAF17, MITOCHONDRIAL-RELATED"/>
    <property type="match status" value="1"/>
</dbReference>
<evidence type="ECO:0000259" key="5">
    <source>
        <dbReference type="Pfam" id="PF01571"/>
    </source>
</evidence>
<proteinExistence type="inferred from homology"/>
<dbReference type="InterPro" id="IPR006222">
    <property type="entry name" value="GCVT_N"/>
</dbReference>
<dbReference type="EMBL" id="JAEPQZ010000010">
    <property type="protein sequence ID" value="KAG2176393.1"/>
    <property type="molecule type" value="Genomic_DNA"/>
</dbReference>
<dbReference type="InterPro" id="IPR045179">
    <property type="entry name" value="YgfZ/GcvT"/>
</dbReference>
<dbReference type="Gene3D" id="3.30.1360.120">
    <property type="entry name" value="Probable tRNA modification gtpase trme, domain 1"/>
    <property type="match status" value="1"/>
</dbReference>
<dbReference type="GO" id="GO:0016226">
    <property type="term" value="P:iron-sulfur cluster assembly"/>
    <property type="evidence" value="ECO:0007669"/>
    <property type="project" value="TreeGrafter"/>
</dbReference>
<keyword evidence="8" id="KW-1185">Reference proteome</keyword>
<evidence type="ECO:0000259" key="6">
    <source>
        <dbReference type="Pfam" id="PF25455"/>
    </source>
</evidence>
<feature type="domain" description="CAF17 C-terminal" evidence="6">
    <location>
        <begin position="273"/>
        <end position="367"/>
    </location>
</feature>
<gene>
    <name evidence="7" type="ORF">INT43_005627</name>
</gene>
<dbReference type="PANTHER" id="PTHR22602">
    <property type="entry name" value="TRANSFERASE CAF17, MITOCHONDRIAL-RELATED"/>
    <property type="match status" value="1"/>
</dbReference>
<dbReference type="Proteomes" id="UP000654370">
    <property type="component" value="Unassembled WGS sequence"/>
</dbReference>
<accession>A0A8H7UDZ0</accession>
<dbReference type="AlphaFoldDB" id="A0A8H7UDZ0"/>
<dbReference type="Pfam" id="PF25455">
    <property type="entry name" value="Beta-barrel_CAF17_C"/>
    <property type="match status" value="1"/>
</dbReference>
<dbReference type="GO" id="GO:0005759">
    <property type="term" value="C:mitochondrial matrix"/>
    <property type="evidence" value="ECO:0007669"/>
    <property type="project" value="TreeGrafter"/>
</dbReference>
<dbReference type="InterPro" id="IPR057460">
    <property type="entry name" value="CAF17_C"/>
</dbReference>
<organism evidence="7 8">
    <name type="scientific">Mortierella isabellina</name>
    <name type="common">Filamentous fungus</name>
    <name type="synonym">Umbelopsis isabellina</name>
    <dbReference type="NCBI Taxonomy" id="91625"/>
    <lineage>
        <taxon>Eukaryota</taxon>
        <taxon>Fungi</taxon>
        <taxon>Fungi incertae sedis</taxon>
        <taxon>Mucoromycota</taxon>
        <taxon>Mucoromycotina</taxon>
        <taxon>Umbelopsidomycetes</taxon>
        <taxon>Umbelopsidales</taxon>
        <taxon>Umbelopsidaceae</taxon>
        <taxon>Umbelopsis</taxon>
    </lineage>
</organism>
<dbReference type="SUPFAM" id="SSF103025">
    <property type="entry name" value="Folate-binding domain"/>
    <property type="match status" value="1"/>
</dbReference>
<name>A0A8H7UDZ0_MORIS</name>
<feature type="domain" description="GCVT N-terminal" evidence="5">
    <location>
        <begin position="40"/>
        <end position="153"/>
    </location>
</feature>
<protein>
    <recommendedName>
        <fullName evidence="9">Aminomethyltransferase folate-binding domain-containing protein</fullName>
    </recommendedName>
</protein>
<evidence type="ECO:0000313" key="8">
    <source>
        <dbReference type="Proteomes" id="UP000654370"/>
    </source>
</evidence>